<comment type="caution">
    <text evidence="1">The sequence shown here is derived from an EMBL/GenBank/DDBJ whole genome shotgun (WGS) entry which is preliminary data.</text>
</comment>
<name>A0A2P8HDG6_CHINA</name>
<dbReference type="Proteomes" id="UP000240971">
    <property type="component" value="Unassembled WGS sequence"/>
</dbReference>
<keyword evidence="2" id="KW-1185">Reference proteome</keyword>
<organism evidence="1 2">
    <name type="scientific">Chitinophaga niastensis</name>
    <dbReference type="NCBI Taxonomy" id="536980"/>
    <lineage>
        <taxon>Bacteria</taxon>
        <taxon>Pseudomonadati</taxon>
        <taxon>Bacteroidota</taxon>
        <taxon>Chitinophagia</taxon>
        <taxon>Chitinophagales</taxon>
        <taxon>Chitinophagaceae</taxon>
        <taxon>Chitinophaga</taxon>
    </lineage>
</organism>
<dbReference type="AlphaFoldDB" id="A0A2P8HDG6"/>
<reference evidence="1 2" key="1">
    <citation type="submission" date="2018-03" db="EMBL/GenBank/DDBJ databases">
        <title>Genomic Encyclopedia of Archaeal and Bacterial Type Strains, Phase II (KMG-II): from individual species to whole genera.</title>
        <authorList>
            <person name="Goeker M."/>
        </authorList>
    </citation>
    <scope>NUCLEOTIDE SEQUENCE [LARGE SCALE GENOMIC DNA]</scope>
    <source>
        <strain evidence="1 2">DSM 24859</strain>
    </source>
</reference>
<evidence type="ECO:0000313" key="1">
    <source>
        <dbReference type="EMBL" id="PSL44270.1"/>
    </source>
</evidence>
<accession>A0A2P8HDG6</accession>
<proteinExistence type="predicted"/>
<dbReference type="EMBL" id="PYAW01000006">
    <property type="protein sequence ID" value="PSL44270.1"/>
    <property type="molecule type" value="Genomic_DNA"/>
</dbReference>
<protein>
    <submittedName>
        <fullName evidence="1">Uncharacterized protein</fullName>
    </submittedName>
</protein>
<sequence>MLSNLLNYNELGYSILQTNICQRDAKVEPAYNRSKSVISRIHHLNQMCSCCDQQQKLLREQ</sequence>
<evidence type="ECO:0000313" key="2">
    <source>
        <dbReference type="Proteomes" id="UP000240971"/>
    </source>
</evidence>
<gene>
    <name evidence="1" type="ORF">CLV51_106136</name>
</gene>